<gene>
    <name evidence="1" type="ORF">R0G89_01915</name>
</gene>
<protein>
    <submittedName>
        <fullName evidence="1">YpmS family protein</fullName>
    </submittedName>
</protein>
<reference evidence="1" key="2">
    <citation type="submission" date="2023-10" db="EMBL/GenBank/DDBJ databases">
        <authorList>
            <person name="Khurajog B."/>
        </authorList>
    </citation>
    <scope>NUCLEOTIDE SEQUENCE</scope>
    <source>
        <strain evidence="1">BF9</strain>
    </source>
</reference>
<name>A0AAW8YDE5_PEDAC</name>
<comment type="caution">
    <text evidence="1">The sequence shown here is derived from an EMBL/GenBank/DDBJ whole genome shotgun (WGS) entry which is preliminary data.</text>
</comment>
<dbReference type="AlphaFoldDB" id="A0AAW8YDE5"/>
<dbReference type="Proteomes" id="UP001280897">
    <property type="component" value="Unassembled WGS sequence"/>
</dbReference>
<evidence type="ECO:0000313" key="2">
    <source>
        <dbReference type="Proteomes" id="UP001280897"/>
    </source>
</evidence>
<accession>A0AAW8YDE5</accession>
<dbReference type="InterPro" id="IPR018672">
    <property type="entry name" value="DUF2140"/>
</dbReference>
<dbReference type="GeneID" id="57365987"/>
<reference evidence="1" key="1">
    <citation type="journal article" date="2023" name="PeerJ">
        <title>Selection and evaluation of lactic acid bacteria from chicken feces in Thailand as potential probiotics.</title>
        <authorList>
            <person name="Khurajog B."/>
            <person name="Disastra Y."/>
            <person name="Lawwyne L.D."/>
            <person name="Sirichokchatchawan W."/>
            <person name="Niyomtham W."/>
            <person name="Yindee J."/>
            <person name="Hampson D.J."/>
            <person name="Prapasarakul N."/>
        </authorList>
    </citation>
    <scope>NUCLEOTIDE SEQUENCE</scope>
    <source>
        <strain evidence="1">BF9</strain>
    </source>
</reference>
<dbReference type="EMBL" id="JAWJAV010000001">
    <property type="protein sequence ID" value="MDV2620492.1"/>
    <property type="molecule type" value="Genomic_DNA"/>
</dbReference>
<sequence>MNKYLYNFWKWGFLTLVALLLAGSVYVGFKASLPVPQFEKTAKKDPHKFDQVPIMLNKTQLNDLSAAYLNQFQKSKDFTYQFRIGKHYAILGGQIEVLGQKVQFALTMVPSVTKGGNIRLKAHSLSVGTLKLPAKVVLKYISRNYELPKWVIINGDQALLRLDQIKTTNKVSFQVEKIDIAHDQFKFIINVPKSAN</sequence>
<proteinExistence type="predicted"/>
<organism evidence="1 2">
    <name type="scientific">Pediococcus acidilactici</name>
    <dbReference type="NCBI Taxonomy" id="1254"/>
    <lineage>
        <taxon>Bacteria</taxon>
        <taxon>Bacillati</taxon>
        <taxon>Bacillota</taxon>
        <taxon>Bacilli</taxon>
        <taxon>Lactobacillales</taxon>
        <taxon>Lactobacillaceae</taxon>
        <taxon>Pediococcus</taxon>
        <taxon>Pediococcus acidilactici group</taxon>
    </lineage>
</organism>
<evidence type="ECO:0000313" key="1">
    <source>
        <dbReference type="EMBL" id="MDV2620492.1"/>
    </source>
</evidence>
<dbReference type="RefSeq" id="WP_008841050.1">
    <property type="nucleotide sequence ID" value="NZ_CAKMBA010000001.1"/>
</dbReference>
<dbReference type="Pfam" id="PF09911">
    <property type="entry name" value="DUF2140"/>
    <property type="match status" value="1"/>
</dbReference>